<organism evidence="1 2">
    <name type="scientific">Salegentibacter echinorum</name>
    <dbReference type="NCBI Taxonomy" id="1073325"/>
    <lineage>
        <taxon>Bacteria</taxon>
        <taxon>Pseudomonadati</taxon>
        <taxon>Bacteroidota</taxon>
        <taxon>Flavobacteriia</taxon>
        <taxon>Flavobacteriales</taxon>
        <taxon>Flavobacteriaceae</taxon>
        <taxon>Salegentibacter</taxon>
    </lineage>
</organism>
<dbReference type="EMBL" id="FQVT01000001">
    <property type="protein sequence ID" value="SHF44993.1"/>
    <property type="molecule type" value="Genomic_DNA"/>
</dbReference>
<keyword evidence="2" id="KW-1185">Reference proteome</keyword>
<dbReference type="Pfam" id="PF19459">
    <property type="entry name" value="DUF5996"/>
    <property type="match status" value="1"/>
</dbReference>
<dbReference type="InterPro" id="IPR046038">
    <property type="entry name" value="DUF5996"/>
</dbReference>
<dbReference type="Proteomes" id="UP000183945">
    <property type="component" value="Unassembled WGS sequence"/>
</dbReference>
<dbReference type="AlphaFoldDB" id="A0A1M5BQY8"/>
<accession>A0A1M5BQY8</accession>
<evidence type="ECO:0000313" key="1">
    <source>
        <dbReference type="EMBL" id="SHF44993.1"/>
    </source>
</evidence>
<evidence type="ECO:0008006" key="3">
    <source>
        <dbReference type="Google" id="ProtNLM"/>
    </source>
</evidence>
<proteinExistence type="predicted"/>
<evidence type="ECO:0000313" key="2">
    <source>
        <dbReference type="Proteomes" id="UP000183945"/>
    </source>
</evidence>
<sequence length="306" mass="35330">MKNNKWPELSFEKGKETYETLHLWTQIIGKIKLELNPWINHSWHTTLGVTTHGLTSGPIFAKDKQVEISLNFLDHQLTIISSENEKQSFDLKNLKVSSCYNKLISCLNDIDIDVKINTLPNEMEDPLHFHENHSGTYNEEAAINLHKALLKVNKVFYEYRSQFSGKSSDVMFFWGSFDMVVSRFSGKEAPEHPGGFPNLPDWVTREAYSHEVMNCGFWPGSEGAPFAAFYSYIYPAPDGFKEAVVKPEKAYFHEDLGEFILKYEDVQKADNPAEVLLEFLNSSYENAAKLANWDREEFKFNLEEYK</sequence>
<name>A0A1M5BQY8_SALEC</name>
<gene>
    <name evidence="1" type="ORF">SAMN05444483_101154</name>
</gene>
<dbReference type="RefSeq" id="WP_072875756.1">
    <property type="nucleotide sequence ID" value="NZ_FQVT01000001.1"/>
</dbReference>
<protein>
    <recommendedName>
        <fullName evidence="3">Ava_C0101 and related proteins</fullName>
    </recommendedName>
</protein>
<dbReference type="OrthoDB" id="9800945at2"/>
<reference evidence="2" key="1">
    <citation type="submission" date="2016-11" db="EMBL/GenBank/DDBJ databases">
        <authorList>
            <person name="Varghese N."/>
            <person name="Submissions S."/>
        </authorList>
    </citation>
    <scope>NUCLEOTIDE SEQUENCE [LARGE SCALE GENOMIC DNA]</scope>
    <source>
        <strain evidence="2">DSM 24579</strain>
    </source>
</reference>
<dbReference type="STRING" id="1073325.SAMN05444483_101154"/>